<evidence type="ECO:0000256" key="10">
    <source>
        <dbReference type="ARBA" id="ARBA00049115"/>
    </source>
</evidence>
<dbReference type="Gene3D" id="1.20.200.10">
    <property type="entry name" value="Fumarase/aspartase (Central domain)"/>
    <property type="match status" value="1"/>
</dbReference>
<reference evidence="14 15" key="1">
    <citation type="journal article" date="2016" name="Nat. Commun.">
        <title>Thousands of microbial genomes shed light on interconnected biogeochemical processes in an aquifer system.</title>
        <authorList>
            <person name="Anantharaman K."/>
            <person name="Brown C.T."/>
            <person name="Hug L.A."/>
            <person name="Sharon I."/>
            <person name="Castelle C.J."/>
            <person name="Probst A.J."/>
            <person name="Thomas B.C."/>
            <person name="Singh A."/>
            <person name="Wilkins M.J."/>
            <person name="Karaoz U."/>
            <person name="Brodie E.L."/>
            <person name="Williams K.H."/>
            <person name="Hubbard S.S."/>
            <person name="Banfield J.F."/>
        </authorList>
    </citation>
    <scope>NUCLEOTIDE SEQUENCE [LARGE SCALE GENOMIC DNA]</scope>
</reference>
<proteinExistence type="inferred from homology"/>
<evidence type="ECO:0000256" key="11">
    <source>
        <dbReference type="NCBIfam" id="TIGR00928"/>
    </source>
</evidence>
<evidence type="ECO:0000313" key="15">
    <source>
        <dbReference type="Proteomes" id="UP000177900"/>
    </source>
</evidence>
<dbReference type="InterPro" id="IPR008948">
    <property type="entry name" value="L-Aspartase-like"/>
</dbReference>
<dbReference type="InterPro" id="IPR022761">
    <property type="entry name" value="Fumarate_lyase_N"/>
</dbReference>
<dbReference type="Gene3D" id="1.10.275.10">
    <property type="entry name" value="Fumarase/aspartase (N-terminal domain)"/>
    <property type="match status" value="1"/>
</dbReference>
<dbReference type="Proteomes" id="UP000177900">
    <property type="component" value="Unassembled WGS sequence"/>
</dbReference>
<feature type="domain" description="Adenylosuccinate lyase C-terminal" evidence="13">
    <location>
        <begin position="358"/>
        <end position="439"/>
    </location>
</feature>
<dbReference type="SMART" id="SM00998">
    <property type="entry name" value="ADSL_C"/>
    <property type="match status" value="1"/>
</dbReference>
<keyword evidence="7 12" id="KW-0456">Lyase</keyword>
<dbReference type="EC" id="4.3.2.2" evidence="4 11"/>
<evidence type="ECO:0000256" key="2">
    <source>
        <dbReference type="ARBA" id="ARBA00004734"/>
    </source>
</evidence>
<keyword evidence="6 12" id="KW-0658">Purine biosynthesis</keyword>
<dbReference type="GO" id="GO:0004018">
    <property type="term" value="F:N6-(1,2-dicarboxyethyl)AMP AMP-lyase (fumarate-forming) activity"/>
    <property type="evidence" value="ECO:0007669"/>
    <property type="project" value="UniProtKB-UniRule"/>
</dbReference>
<dbReference type="InterPro" id="IPR020557">
    <property type="entry name" value="Fumarate_lyase_CS"/>
</dbReference>
<dbReference type="GO" id="GO:0006189">
    <property type="term" value="P:'de novo' IMP biosynthetic process"/>
    <property type="evidence" value="ECO:0007669"/>
    <property type="project" value="UniProtKB-UniPathway"/>
</dbReference>
<evidence type="ECO:0000313" key="14">
    <source>
        <dbReference type="EMBL" id="OGY27949.1"/>
    </source>
</evidence>
<dbReference type="AlphaFoldDB" id="A0A1G1WJR6"/>
<dbReference type="PANTHER" id="PTHR43172">
    <property type="entry name" value="ADENYLOSUCCINATE LYASE"/>
    <property type="match status" value="1"/>
</dbReference>
<evidence type="ECO:0000256" key="9">
    <source>
        <dbReference type="ARBA" id="ARBA00030717"/>
    </source>
</evidence>
<organism evidence="14 15">
    <name type="scientific">Candidatus Woykebacteria bacterium RIFCSPHIGHO2_01_FULL_39_12</name>
    <dbReference type="NCBI Taxonomy" id="1802599"/>
    <lineage>
        <taxon>Bacteria</taxon>
        <taxon>Candidatus Woykeibacteriota</taxon>
    </lineage>
</organism>
<sequence length="441" mass="50491">MPAIERYKHPGLWEIWMVGEGDNRFKYWLQVEKAVADSQGKMGLIPKWAASAIQKVKNVDPHQIRREEEKTDHDLTAFLNVVRAELKKLGKEKAGNYLHYKLTSYDVEDTALGLMLKESVDILISELDNLVKSVRKTSFEYKDTTEIGRTHGVHAEAITFGFKLLNWLDQLERNQVELEEMKEKVGVGKISGAVGIYTLDPKVEQLVCKKLKLEPAKISTQILPRDIYADYIHRLVVVGSVLERVATEIRNLARTEIAEVQEPFKDTQTGSSAMPHKRNPHKSERIVGLARVLRSKIAPMYENIATWHERDLTNSASERLTIGDATNLLGYMILQMTKVVRGMKIYPENMLANLEKTKGAIFSQGVQSLMKSKGMKANEAYELTKKYAFEAIESNSDDLKELLLKDKKVMKLVSEKELEQIFDYKNNLKYINKIFARFKKK</sequence>
<accession>A0A1G1WJR6</accession>
<dbReference type="InterPro" id="IPR004769">
    <property type="entry name" value="Pur_lyase"/>
</dbReference>
<dbReference type="CDD" id="cd01360">
    <property type="entry name" value="Adenylsuccinate_lyase_1"/>
    <property type="match status" value="1"/>
</dbReference>
<dbReference type="InterPro" id="IPR000362">
    <property type="entry name" value="Fumarate_lyase_fam"/>
</dbReference>
<dbReference type="NCBIfam" id="TIGR00928">
    <property type="entry name" value="purB"/>
    <property type="match status" value="1"/>
</dbReference>
<dbReference type="Gene3D" id="1.10.40.30">
    <property type="entry name" value="Fumarase/aspartase (C-terminal domain)"/>
    <property type="match status" value="1"/>
</dbReference>
<comment type="similarity">
    <text evidence="3 12">Belongs to the lyase 1 family. Adenylosuccinate lyase subfamily.</text>
</comment>
<dbReference type="Pfam" id="PF10397">
    <property type="entry name" value="ADSL_C"/>
    <property type="match status" value="1"/>
</dbReference>
<comment type="pathway">
    <text evidence="2 12">Purine metabolism; AMP biosynthesis via de novo pathway; AMP from IMP: step 2/2.</text>
</comment>
<name>A0A1G1WJR6_9BACT</name>
<comment type="caution">
    <text evidence="14">The sequence shown here is derived from an EMBL/GenBank/DDBJ whole genome shotgun (WGS) entry which is preliminary data.</text>
</comment>
<comment type="pathway">
    <text evidence="1 12">Purine metabolism; IMP biosynthesis via de novo pathway; 5-amino-1-(5-phospho-D-ribosyl)imidazole-4-carboxamide from 5-amino-1-(5-phospho-D-ribosyl)imidazole-4-carboxylate: step 2/2.</text>
</comment>
<dbReference type="SUPFAM" id="SSF48557">
    <property type="entry name" value="L-aspartase-like"/>
    <property type="match status" value="1"/>
</dbReference>
<dbReference type="UniPathway" id="UPA00075">
    <property type="reaction ID" value="UER00336"/>
</dbReference>
<dbReference type="GO" id="GO:0005829">
    <property type="term" value="C:cytosol"/>
    <property type="evidence" value="ECO:0007669"/>
    <property type="project" value="TreeGrafter"/>
</dbReference>
<comment type="catalytic activity">
    <reaction evidence="8">
        <text>(2S)-2-[5-amino-1-(5-phospho-beta-D-ribosyl)imidazole-4-carboxamido]succinate = 5-amino-1-(5-phospho-beta-D-ribosyl)imidazole-4-carboxamide + fumarate</text>
        <dbReference type="Rhea" id="RHEA:23920"/>
        <dbReference type="ChEBI" id="CHEBI:29806"/>
        <dbReference type="ChEBI" id="CHEBI:58443"/>
        <dbReference type="ChEBI" id="CHEBI:58475"/>
        <dbReference type="EC" id="4.3.2.2"/>
    </reaction>
    <physiologicalReaction direction="left-to-right" evidence="8">
        <dbReference type="Rhea" id="RHEA:23921"/>
    </physiologicalReaction>
</comment>
<dbReference type="GO" id="GO:0044208">
    <property type="term" value="P:'de novo' AMP biosynthetic process"/>
    <property type="evidence" value="ECO:0007669"/>
    <property type="project" value="UniProtKB-UniPathway"/>
</dbReference>
<evidence type="ECO:0000256" key="3">
    <source>
        <dbReference type="ARBA" id="ARBA00008273"/>
    </source>
</evidence>
<evidence type="ECO:0000256" key="5">
    <source>
        <dbReference type="ARBA" id="ARBA00017058"/>
    </source>
</evidence>
<evidence type="ECO:0000256" key="4">
    <source>
        <dbReference type="ARBA" id="ARBA00012339"/>
    </source>
</evidence>
<evidence type="ECO:0000256" key="7">
    <source>
        <dbReference type="ARBA" id="ARBA00023239"/>
    </source>
</evidence>
<dbReference type="GO" id="GO:0070626">
    <property type="term" value="F:(S)-2-(5-amino-1-(5-phospho-D-ribosyl)imidazole-4-carboxamido) succinate lyase (fumarate-forming) activity"/>
    <property type="evidence" value="ECO:0007669"/>
    <property type="project" value="TreeGrafter"/>
</dbReference>
<evidence type="ECO:0000256" key="6">
    <source>
        <dbReference type="ARBA" id="ARBA00022755"/>
    </source>
</evidence>
<dbReference type="PRINTS" id="PR00149">
    <property type="entry name" value="FUMRATELYASE"/>
</dbReference>
<dbReference type="InterPro" id="IPR019468">
    <property type="entry name" value="AdenyloSucc_lyase_C"/>
</dbReference>
<dbReference type="PANTHER" id="PTHR43172:SF1">
    <property type="entry name" value="ADENYLOSUCCINATE LYASE"/>
    <property type="match status" value="1"/>
</dbReference>
<protein>
    <recommendedName>
        <fullName evidence="5 11">Adenylosuccinate lyase</fullName>
        <shortName evidence="12">ASL</shortName>
        <ecNumber evidence="4 11">4.3.2.2</ecNumber>
    </recommendedName>
    <alternativeName>
        <fullName evidence="9 12">Adenylosuccinase</fullName>
    </alternativeName>
</protein>
<evidence type="ECO:0000259" key="13">
    <source>
        <dbReference type="SMART" id="SM00998"/>
    </source>
</evidence>
<dbReference type="Pfam" id="PF00206">
    <property type="entry name" value="Lyase_1"/>
    <property type="match status" value="1"/>
</dbReference>
<evidence type="ECO:0000256" key="12">
    <source>
        <dbReference type="RuleBase" id="RU361172"/>
    </source>
</evidence>
<gene>
    <name evidence="14" type="ORF">A2864_00310</name>
</gene>
<dbReference type="FunFam" id="1.20.200.10:FF:000008">
    <property type="entry name" value="Adenylosuccinate lyase"/>
    <property type="match status" value="1"/>
</dbReference>
<dbReference type="EMBL" id="MHCV01000007">
    <property type="protein sequence ID" value="OGY27949.1"/>
    <property type="molecule type" value="Genomic_DNA"/>
</dbReference>
<dbReference type="PROSITE" id="PS00163">
    <property type="entry name" value="FUMARATE_LYASES"/>
    <property type="match status" value="1"/>
</dbReference>
<evidence type="ECO:0000256" key="8">
    <source>
        <dbReference type="ARBA" id="ARBA00024477"/>
    </source>
</evidence>
<comment type="catalytic activity">
    <reaction evidence="10">
        <text>N(6)-(1,2-dicarboxyethyl)-AMP = fumarate + AMP</text>
        <dbReference type="Rhea" id="RHEA:16853"/>
        <dbReference type="ChEBI" id="CHEBI:29806"/>
        <dbReference type="ChEBI" id="CHEBI:57567"/>
        <dbReference type="ChEBI" id="CHEBI:456215"/>
        <dbReference type="EC" id="4.3.2.2"/>
    </reaction>
    <physiologicalReaction direction="left-to-right" evidence="10">
        <dbReference type="Rhea" id="RHEA:16854"/>
    </physiologicalReaction>
</comment>
<dbReference type="UniPathway" id="UPA00074">
    <property type="reaction ID" value="UER00132"/>
</dbReference>
<evidence type="ECO:0000256" key="1">
    <source>
        <dbReference type="ARBA" id="ARBA00004706"/>
    </source>
</evidence>
<dbReference type="InterPro" id="IPR024083">
    <property type="entry name" value="Fumarase/histidase_N"/>
</dbReference>